<dbReference type="STRING" id="1798661.A3D65_00040"/>
<protein>
    <recommendedName>
        <fullName evidence="4">Peptide methionine sulfoxide reductase MsrA</fullName>
        <shortName evidence="4">Protein-methionine-S-oxide reductase</shortName>
        <ecNumber evidence="4">1.8.4.11</ecNumber>
    </recommendedName>
    <alternativeName>
        <fullName evidence="4">Peptide-methionine (S)-S-oxide reductase</fullName>
        <shortName evidence="4">Peptide Met(O) reductase</shortName>
    </alternativeName>
</protein>
<evidence type="ECO:0000313" key="7">
    <source>
        <dbReference type="EMBL" id="OGZ09902.1"/>
    </source>
</evidence>
<proteinExistence type="inferred from homology"/>
<comment type="catalytic activity">
    <reaction evidence="2 4">
        <text>L-methionyl-[protein] + [thioredoxin]-disulfide + H2O = L-methionyl-(S)-S-oxide-[protein] + [thioredoxin]-dithiol</text>
        <dbReference type="Rhea" id="RHEA:14217"/>
        <dbReference type="Rhea" id="RHEA-COMP:10698"/>
        <dbReference type="Rhea" id="RHEA-COMP:10700"/>
        <dbReference type="Rhea" id="RHEA-COMP:12313"/>
        <dbReference type="Rhea" id="RHEA-COMP:12315"/>
        <dbReference type="ChEBI" id="CHEBI:15377"/>
        <dbReference type="ChEBI" id="CHEBI:16044"/>
        <dbReference type="ChEBI" id="CHEBI:29950"/>
        <dbReference type="ChEBI" id="CHEBI:44120"/>
        <dbReference type="ChEBI" id="CHEBI:50058"/>
        <dbReference type="EC" id="1.8.4.11"/>
    </reaction>
</comment>
<keyword evidence="1 4" id="KW-0560">Oxidoreductase</keyword>
<feature type="domain" description="Peptide methionine sulphoxide reductase MsrA" evidence="6">
    <location>
        <begin position="44"/>
        <end position="193"/>
    </location>
</feature>
<dbReference type="GO" id="GO:0033744">
    <property type="term" value="F:L-methionine:thioredoxin-disulfide S-oxidoreductase activity"/>
    <property type="evidence" value="ECO:0007669"/>
    <property type="project" value="RHEA"/>
</dbReference>
<evidence type="ECO:0000256" key="3">
    <source>
        <dbReference type="ARBA" id="ARBA00048782"/>
    </source>
</evidence>
<evidence type="ECO:0000256" key="1">
    <source>
        <dbReference type="ARBA" id="ARBA00023002"/>
    </source>
</evidence>
<feature type="active site" evidence="4">
    <location>
        <position position="50"/>
    </location>
</feature>
<dbReference type="GO" id="GO:0008113">
    <property type="term" value="F:peptide-methionine (S)-S-oxide reductase activity"/>
    <property type="evidence" value="ECO:0007669"/>
    <property type="project" value="UniProtKB-UniRule"/>
</dbReference>
<comment type="function">
    <text evidence="4">Has an important function as a repair enzyme for proteins that have been inactivated by oxidation. Catalyzes the reversible oxidation-reduction of methionine sulfoxide in proteins to methionine.</text>
</comment>
<dbReference type="Gene3D" id="3.30.1060.10">
    <property type="entry name" value="Peptide methionine sulphoxide reductase MsrA"/>
    <property type="match status" value="1"/>
</dbReference>
<reference evidence="7 8" key="1">
    <citation type="journal article" date="2016" name="Nat. Commun.">
        <title>Thousands of microbial genomes shed light on interconnected biogeochemical processes in an aquifer system.</title>
        <authorList>
            <person name="Anantharaman K."/>
            <person name="Brown C.T."/>
            <person name="Hug L.A."/>
            <person name="Sharon I."/>
            <person name="Castelle C.J."/>
            <person name="Probst A.J."/>
            <person name="Thomas B.C."/>
            <person name="Singh A."/>
            <person name="Wilkins M.J."/>
            <person name="Karaoz U."/>
            <person name="Brodie E.L."/>
            <person name="Williams K.H."/>
            <person name="Hubbard S.S."/>
            <person name="Banfield J.F."/>
        </authorList>
    </citation>
    <scope>NUCLEOTIDE SEQUENCE [LARGE SCALE GENOMIC DNA]</scope>
</reference>
<dbReference type="SUPFAM" id="SSF55068">
    <property type="entry name" value="Peptide methionine sulfoxide reductase"/>
    <property type="match status" value="1"/>
</dbReference>
<evidence type="ECO:0000256" key="2">
    <source>
        <dbReference type="ARBA" id="ARBA00047806"/>
    </source>
</evidence>
<dbReference type="EMBL" id="MHLL01000014">
    <property type="protein sequence ID" value="OGZ09902.1"/>
    <property type="molecule type" value="Genomic_DNA"/>
</dbReference>
<dbReference type="AlphaFoldDB" id="A0A1G2D8U6"/>
<name>A0A1G2D8U6_9BACT</name>
<comment type="catalytic activity">
    <reaction evidence="3 4">
        <text>[thioredoxin]-disulfide + L-methionine + H2O = L-methionine (S)-S-oxide + [thioredoxin]-dithiol</text>
        <dbReference type="Rhea" id="RHEA:19993"/>
        <dbReference type="Rhea" id="RHEA-COMP:10698"/>
        <dbReference type="Rhea" id="RHEA-COMP:10700"/>
        <dbReference type="ChEBI" id="CHEBI:15377"/>
        <dbReference type="ChEBI" id="CHEBI:29950"/>
        <dbReference type="ChEBI" id="CHEBI:50058"/>
        <dbReference type="ChEBI" id="CHEBI:57844"/>
        <dbReference type="ChEBI" id="CHEBI:58772"/>
        <dbReference type="EC" id="1.8.4.11"/>
    </reaction>
</comment>
<evidence type="ECO:0000256" key="5">
    <source>
        <dbReference type="SAM" id="Phobius"/>
    </source>
</evidence>
<keyword evidence="5" id="KW-0812">Transmembrane</keyword>
<keyword evidence="5" id="KW-0472">Membrane</keyword>
<gene>
    <name evidence="4" type="primary">msrA</name>
    <name evidence="7" type="ORF">A3D65_00040</name>
</gene>
<comment type="similarity">
    <text evidence="4">Belongs to the MsrA Met sulfoxide reductase family.</text>
</comment>
<evidence type="ECO:0000256" key="4">
    <source>
        <dbReference type="HAMAP-Rule" id="MF_01401"/>
    </source>
</evidence>
<accession>A0A1G2D8U6</accession>
<evidence type="ECO:0000259" key="6">
    <source>
        <dbReference type="Pfam" id="PF01625"/>
    </source>
</evidence>
<feature type="transmembrane region" description="Helical" evidence="5">
    <location>
        <begin position="6"/>
        <end position="23"/>
    </location>
</feature>
<dbReference type="PANTHER" id="PTHR43774:SF1">
    <property type="entry name" value="PEPTIDE METHIONINE SULFOXIDE REDUCTASE MSRA 2"/>
    <property type="match status" value="1"/>
</dbReference>
<organism evidence="7 8">
    <name type="scientific">Candidatus Lloydbacteria bacterium RIFCSPHIGHO2_02_FULL_50_13</name>
    <dbReference type="NCBI Taxonomy" id="1798661"/>
    <lineage>
        <taxon>Bacteria</taxon>
        <taxon>Candidatus Lloydiibacteriota</taxon>
    </lineage>
</organism>
<dbReference type="Proteomes" id="UP000177996">
    <property type="component" value="Unassembled WGS sequence"/>
</dbReference>
<dbReference type="PANTHER" id="PTHR43774">
    <property type="entry name" value="PEPTIDE METHIONINE SULFOXIDE REDUCTASE"/>
    <property type="match status" value="1"/>
</dbReference>
<dbReference type="Pfam" id="PF01625">
    <property type="entry name" value="PMSR"/>
    <property type="match status" value="1"/>
</dbReference>
<dbReference type="InterPro" id="IPR002569">
    <property type="entry name" value="Met_Sox_Rdtase_MsrA_dom"/>
</dbReference>
<comment type="caution">
    <text evidence="7">The sequence shown here is derived from an EMBL/GenBank/DDBJ whole genome shotgun (WGS) entry which is preliminary data.</text>
</comment>
<evidence type="ECO:0000313" key="8">
    <source>
        <dbReference type="Proteomes" id="UP000177996"/>
    </source>
</evidence>
<sequence length="228" mass="25907">MKLRATSIIAVLALVLLGGIFYWRAHRYDEQAVIPQAPMGIALAYFAGGCFWCTEADFEKVPGVIEAISGYAGGHLEDPTYPEVVKETTGHRETVEVRYDPTNVSYQELVKYFFAHIDPTDDGGQFIDRGESYTSAIFYRSDEERQIATDVIQNLEESGAYENPIVTALLPLNQFWIAEEYHQDYYKKNPVRYDYYRSGSGRDKRLAELCAFRAAKGFPCINFPLVTH</sequence>
<dbReference type="NCBIfam" id="TIGR00401">
    <property type="entry name" value="msrA"/>
    <property type="match status" value="1"/>
</dbReference>
<dbReference type="HAMAP" id="MF_01401">
    <property type="entry name" value="MsrA"/>
    <property type="match status" value="1"/>
</dbReference>
<keyword evidence="5" id="KW-1133">Transmembrane helix</keyword>
<dbReference type="InterPro" id="IPR036509">
    <property type="entry name" value="Met_Sox_Rdtase_MsrA_sf"/>
</dbReference>
<dbReference type="EC" id="1.8.4.11" evidence="4"/>